<dbReference type="InterPro" id="IPR013785">
    <property type="entry name" value="Aldolase_TIM"/>
</dbReference>
<dbReference type="AlphaFoldDB" id="A0AAP2DMV6"/>
<accession>A0AAP2DMV6</accession>
<dbReference type="InterPro" id="IPR036291">
    <property type="entry name" value="NAD(P)-bd_dom_sf"/>
</dbReference>
<evidence type="ECO:0000256" key="2">
    <source>
        <dbReference type="ARBA" id="ARBA00023002"/>
    </source>
</evidence>
<reference evidence="6 7" key="1">
    <citation type="submission" date="2021-05" db="EMBL/GenBank/DDBJ databases">
        <title>A Polyphasic approach of four new species of the genus Ohtaekwangia: Ohtaekwangia histidinii sp. nov., Ohtaekwangia cretensis sp. nov., Ohtaekwangia indiensis sp. nov., Ohtaekwangia reichenbachii sp. nov. from diverse environment.</title>
        <authorList>
            <person name="Octaviana S."/>
        </authorList>
    </citation>
    <scope>NUCLEOTIDE SEQUENCE [LARGE SCALE GENOMIC DNA]</scope>
    <source>
        <strain evidence="6 7">PWU4</strain>
    </source>
</reference>
<name>A0AAP2DMV6_9BACT</name>
<dbReference type="InterPro" id="IPR023885">
    <property type="entry name" value="4Fe4S-binding_SPASM_dom"/>
</dbReference>
<evidence type="ECO:0000259" key="4">
    <source>
        <dbReference type="Pfam" id="PF13186"/>
    </source>
</evidence>
<evidence type="ECO:0000313" key="6">
    <source>
        <dbReference type="EMBL" id="MBT1698143.1"/>
    </source>
</evidence>
<dbReference type="SUPFAM" id="SSF55347">
    <property type="entry name" value="Glyceraldehyde-3-phosphate dehydrogenase-like, C-terminal domain"/>
    <property type="match status" value="1"/>
</dbReference>
<evidence type="ECO:0000259" key="5">
    <source>
        <dbReference type="Pfam" id="PF22725"/>
    </source>
</evidence>
<dbReference type="PANTHER" id="PTHR43708:SF5">
    <property type="entry name" value="CONSERVED EXPRESSED OXIDOREDUCTASE (EUROFUNG)-RELATED"/>
    <property type="match status" value="1"/>
</dbReference>
<dbReference type="InterPro" id="IPR055170">
    <property type="entry name" value="GFO_IDH_MocA-like_dom"/>
</dbReference>
<sequence length="552" mass="61932">MSDALFRKIVQELADIDYAGRVSLFEINEPLMDENLVEKIRYVKQRVPKSWQYISTNGDLLTVEKTVEMIDAGLDYLTINSYSYASYRKIKTLKSALPSEVRLRVIHTDHFNPDFAADNRAGNLPHIASVQEPLKESCSRVNNVLYIKPDGTVVSCFGDFFNKNVMGDANTENIVDIWYGAPFTKLRSHLDNADRTPNELCRKCNMRASGNYLERYDILPKLAQSSNLPRGAIIGASSSAQMFYPYLEKYAKVEWLVSHTVASTQPSKKIGRLKVSDNYSKVLTDPTLDFVFIANANGLHYETAVRALEAEKHVLIEKPLSLSLEECDTLIRLGREKNLVVGGVFQWRFMHTVKFVKELLRTRALGNIIFVNCNLLWKRDADYFVNGRGTWKNDGGGVLMKQAIHCIDLLLYLFGAPVSHHAFVSNTVGHRETEDSASVLIQFPEGIATLNATIVNADNLTPEVDIIGTAGRITFDFNDVFKCWQCAVPEPELKPNGLTVFDKQIMNFINAIQGKESLNVTAESCIGSLSLILDIYKDNTQSPNAFQSLTSS</sequence>
<dbReference type="Gene3D" id="3.20.20.70">
    <property type="entry name" value="Aldolase class I"/>
    <property type="match status" value="1"/>
</dbReference>
<evidence type="ECO:0000259" key="3">
    <source>
        <dbReference type="Pfam" id="PF01408"/>
    </source>
</evidence>
<dbReference type="PANTHER" id="PTHR43708">
    <property type="entry name" value="CONSERVED EXPRESSED OXIDOREDUCTASE (EUROFUNG)"/>
    <property type="match status" value="1"/>
</dbReference>
<dbReference type="Gene3D" id="3.30.360.10">
    <property type="entry name" value="Dihydrodipicolinate Reductase, domain 2"/>
    <property type="match status" value="1"/>
</dbReference>
<dbReference type="Pfam" id="PF01408">
    <property type="entry name" value="GFO_IDH_MocA"/>
    <property type="match status" value="1"/>
</dbReference>
<dbReference type="Gene3D" id="3.40.50.720">
    <property type="entry name" value="NAD(P)-binding Rossmann-like Domain"/>
    <property type="match status" value="1"/>
</dbReference>
<evidence type="ECO:0000256" key="1">
    <source>
        <dbReference type="ARBA" id="ARBA00010928"/>
    </source>
</evidence>
<dbReference type="InterPro" id="IPR051317">
    <property type="entry name" value="Gfo/Idh/MocA_oxidoreduct"/>
</dbReference>
<dbReference type="InterPro" id="IPR058240">
    <property type="entry name" value="rSAM_sf"/>
</dbReference>
<dbReference type="Proteomes" id="UP001319200">
    <property type="component" value="Unassembled WGS sequence"/>
</dbReference>
<keyword evidence="7" id="KW-1185">Reference proteome</keyword>
<proteinExistence type="inferred from homology"/>
<keyword evidence="2" id="KW-0560">Oxidoreductase</keyword>
<dbReference type="SUPFAM" id="SSF51735">
    <property type="entry name" value="NAD(P)-binding Rossmann-fold domains"/>
    <property type="match status" value="1"/>
</dbReference>
<feature type="domain" description="GFO/IDH/MocA-like oxidoreductase" evidence="5">
    <location>
        <begin position="355"/>
        <end position="473"/>
    </location>
</feature>
<organism evidence="6 7">
    <name type="scientific">Chryseosolibacter histidini</name>
    <dbReference type="NCBI Taxonomy" id="2782349"/>
    <lineage>
        <taxon>Bacteria</taxon>
        <taxon>Pseudomonadati</taxon>
        <taxon>Bacteroidota</taxon>
        <taxon>Cytophagia</taxon>
        <taxon>Cytophagales</taxon>
        <taxon>Chryseotaleaceae</taxon>
        <taxon>Chryseosolibacter</taxon>
    </lineage>
</organism>
<comment type="caution">
    <text evidence="6">The sequence shown here is derived from an EMBL/GenBank/DDBJ whole genome shotgun (WGS) entry which is preliminary data.</text>
</comment>
<dbReference type="CDD" id="cd21109">
    <property type="entry name" value="SPASM"/>
    <property type="match status" value="1"/>
</dbReference>
<dbReference type="Pfam" id="PF22725">
    <property type="entry name" value="GFO_IDH_MocA_C3"/>
    <property type="match status" value="1"/>
</dbReference>
<dbReference type="GO" id="GO:0016491">
    <property type="term" value="F:oxidoreductase activity"/>
    <property type="evidence" value="ECO:0007669"/>
    <property type="project" value="UniProtKB-KW"/>
</dbReference>
<dbReference type="SUPFAM" id="SSF102114">
    <property type="entry name" value="Radical SAM enzymes"/>
    <property type="match status" value="1"/>
</dbReference>
<dbReference type="Pfam" id="PF13186">
    <property type="entry name" value="SPASM"/>
    <property type="match status" value="1"/>
</dbReference>
<feature type="domain" description="4Fe4S-binding SPASM" evidence="4">
    <location>
        <begin position="138"/>
        <end position="205"/>
    </location>
</feature>
<dbReference type="GO" id="GO:0000166">
    <property type="term" value="F:nucleotide binding"/>
    <property type="evidence" value="ECO:0007669"/>
    <property type="project" value="InterPro"/>
</dbReference>
<protein>
    <submittedName>
        <fullName evidence="6">Gfo/Idh/MocA family oxidoreductase</fullName>
    </submittedName>
</protein>
<dbReference type="InterPro" id="IPR000683">
    <property type="entry name" value="Gfo/Idh/MocA-like_OxRdtase_N"/>
</dbReference>
<dbReference type="EMBL" id="JAHESF010000013">
    <property type="protein sequence ID" value="MBT1698143.1"/>
    <property type="molecule type" value="Genomic_DNA"/>
</dbReference>
<feature type="domain" description="Gfo/Idh/MocA-like oxidoreductase N-terminal" evidence="3">
    <location>
        <begin position="232"/>
        <end position="341"/>
    </location>
</feature>
<gene>
    <name evidence="6" type="ORF">KK083_14715</name>
</gene>
<evidence type="ECO:0000313" key="7">
    <source>
        <dbReference type="Proteomes" id="UP001319200"/>
    </source>
</evidence>
<comment type="similarity">
    <text evidence="1">Belongs to the Gfo/Idh/MocA family.</text>
</comment>